<reference evidence="3" key="1">
    <citation type="journal article" date="2020" name="Nat. Commun.">
        <title>Genome assembly of wild tea tree DASZ reveals pedigree and selection history of tea varieties.</title>
        <authorList>
            <person name="Zhang W."/>
            <person name="Zhang Y."/>
            <person name="Qiu H."/>
            <person name="Guo Y."/>
            <person name="Wan H."/>
            <person name="Zhang X."/>
            <person name="Scossa F."/>
            <person name="Alseekh S."/>
            <person name="Zhang Q."/>
            <person name="Wang P."/>
            <person name="Xu L."/>
            <person name="Schmidt M.H."/>
            <person name="Jia X."/>
            <person name="Li D."/>
            <person name="Zhu A."/>
            <person name="Guo F."/>
            <person name="Chen W."/>
            <person name="Ni D."/>
            <person name="Usadel B."/>
            <person name="Fernie A.R."/>
            <person name="Wen W."/>
        </authorList>
    </citation>
    <scope>NUCLEOTIDE SEQUENCE [LARGE SCALE GENOMIC DNA]</scope>
    <source>
        <strain evidence="3">cv. G240</strain>
    </source>
</reference>
<proteinExistence type="predicted"/>
<gene>
    <name evidence="2" type="ORF">HYC85_031828</name>
</gene>
<keyword evidence="3" id="KW-1185">Reference proteome</keyword>
<dbReference type="InterPro" id="IPR021914">
    <property type="entry name" value="TF_DELLA_N"/>
</dbReference>
<dbReference type="Pfam" id="PF12041">
    <property type="entry name" value="DELLA"/>
    <property type="match status" value="1"/>
</dbReference>
<reference evidence="2 3" key="2">
    <citation type="submission" date="2020-07" db="EMBL/GenBank/DDBJ databases">
        <title>Genome assembly of wild tea tree DASZ reveals pedigree and selection history of tea varieties.</title>
        <authorList>
            <person name="Zhang W."/>
        </authorList>
    </citation>
    <scope>NUCLEOTIDE SEQUENCE [LARGE SCALE GENOMIC DNA]</scope>
    <source>
        <strain evidence="3">cv. G240</strain>
        <tissue evidence="2">Leaf</tissue>
    </source>
</reference>
<dbReference type="InterPro" id="IPR038088">
    <property type="entry name" value="DELLA_N_sf"/>
</dbReference>
<evidence type="ECO:0000259" key="1">
    <source>
        <dbReference type="Pfam" id="PF12041"/>
    </source>
</evidence>
<sequence length="128" mass="14169">MALLARNSHRMALVASQRSATNLSHLAFDTVHNNPSDLSFWLESMITELNPLPEFPPPVDDPFLAAIESSSTVTSVDTQNQYNQQNPYGRIFQDSSSDYDLKAIPGKAVYSQIQPPNKRFKPSSPSSS</sequence>
<organism evidence="2 3">
    <name type="scientific">Camellia sinensis</name>
    <name type="common">Tea plant</name>
    <name type="synonym">Thea sinensis</name>
    <dbReference type="NCBI Taxonomy" id="4442"/>
    <lineage>
        <taxon>Eukaryota</taxon>
        <taxon>Viridiplantae</taxon>
        <taxon>Streptophyta</taxon>
        <taxon>Embryophyta</taxon>
        <taxon>Tracheophyta</taxon>
        <taxon>Spermatophyta</taxon>
        <taxon>Magnoliopsida</taxon>
        <taxon>eudicotyledons</taxon>
        <taxon>Gunneridae</taxon>
        <taxon>Pentapetalae</taxon>
        <taxon>asterids</taxon>
        <taxon>Ericales</taxon>
        <taxon>Theaceae</taxon>
        <taxon>Camellia</taxon>
    </lineage>
</organism>
<dbReference type="Gene3D" id="1.10.10.1290">
    <property type="entry name" value="Transcriptional regulator DELLA, N-terminal domain"/>
    <property type="match status" value="1"/>
</dbReference>
<evidence type="ECO:0000313" key="3">
    <source>
        <dbReference type="Proteomes" id="UP000593564"/>
    </source>
</evidence>
<evidence type="ECO:0000313" key="2">
    <source>
        <dbReference type="EMBL" id="KAF5930955.1"/>
    </source>
</evidence>
<name>A0A7J7FRP4_CAMSI</name>
<feature type="domain" description="Transcriptional factor DELLA N-terminal" evidence="1">
    <location>
        <begin position="11"/>
        <end position="53"/>
    </location>
</feature>
<dbReference type="EMBL" id="JACBKZ010000015">
    <property type="protein sequence ID" value="KAF5930955.1"/>
    <property type="molecule type" value="Genomic_DNA"/>
</dbReference>
<accession>A0A7J7FRP4</accession>
<dbReference type="AlphaFoldDB" id="A0A7J7FRP4"/>
<dbReference type="Proteomes" id="UP000593564">
    <property type="component" value="Unassembled WGS sequence"/>
</dbReference>
<protein>
    <recommendedName>
        <fullName evidence="1">Transcriptional factor DELLA N-terminal domain-containing protein</fullName>
    </recommendedName>
</protein>
<comment type="caution">
    <text evidence="2">The sequence shown here is derived from an EMBL/GenBank/DDBJ whole genome shotgun (WGS) entry which is preliminary data.</text>
</comment>